<evidence type="ECO:0000256" key="10">
    <source>
        <dbReference type="PROSITE-ProRule" id="PRU00042"/>
    </source>
</evidence>
<evidence type="ECO:0000256" key="1">
    <source>
        <dbReference type="ARBA" id="ARBA00004123"/>
    </source>
</evidence>
<dbReference type="STRING" id="10195.A0A3M7QJA7"/>
<dbReference type="InterPro" id="IPR013087">
    <property type="entry name" value="Znf_C2H2_type"/>
</dbReference>
<dbReference type="OrthoDB" id="9451254at2759"/>
<keyword evidence="4" id="KW-0677">Repeat</keyword>
<dbReference type="GO" id="GO:0005634">
    <property type="term" value="C:nucleus"/>
    <property type="evidence" value="ECO:0007669"/>
    <property type="project" value="UniProtKB-SubCell"/>
</dbReference>
<name>A0A3M7QJA7_BRAPC</name>
<dbReference type="Pfam" id="PF00096">
    <property type="entry name" value="zf-C2H2"/>
    <property type="match status" value="3"/>
</dbReference>
<dbReference type="Gene3D" id="3.30.160.60">
    <property type="entry name" value="Classic Zinc Finger"/>
    <property type="match status" value="3"/>
</dbReference>
<feature type="compositionally biased region" description="Basic and acidic residues" evidence="11">
    <location>
        <begin position="164"/>
        <end position="176"/>
    </location>
</feature>
<feature type="compositionally biased region" description="Low complexity" evidence="11">
    <location>
        <begin position="149"/>
        <end position="163"/>
    </location>
</feature>
<dbReference type="SUPFAM" id="SSF57667">
    <property type="entry name" value="beta-beta-alpha zinc fingers"/>
    <property type="match status" value="2"/>
</dbReference>
<gene>
    <name evidence="13" type="ORF">BpHYR1_054378</name>
</gene>
<feature type="compositionally biased region" description="Low complexity" evidence="11">
    <location>
        <begin position="345"/>
        <end position="359"/>
    </location>
</feature>
<proteinExistence type="predicted"/>
<accession>A0A3M7QJA7</accession>
<keyword evidence="14" id="KW-1185">Reference proteome</keyword>
<feature type="domain" description="C2H2-type" evidence="12">
    <location>
        <begin position="233"/>
        <end position="260"/>
    </location>
</feature>
<keyword evidence="5 10" id="KW-0863">Zinc-finger</keyword>
<dbReference type="AlphaFoldDB" id="A0A3M7QJA7"/>
<evidence type="ECO:0000256" key="3">
    <source>
        <dbReference type="ARBA" id="ARBA00022723"/>
    </source>
</evidence>
<evidence type="ECO:0000256" key="4">
    <source>
        <dbReference type="ARBA" id="ARBA00022737"/>
    </source>
</evidence>
<evidence type="ECO:0000256" key="5">
    <source>
        <dbReference type="ARBA" id="ARBA00022771"/>
    </source>
</evidence>
<feature type="domain" description="C2H2-type" evidence="12">
    <location>
        <begin position="205"/>
        <end position="232"/>
    </location>
</feature>
<dbReference type="PANTHER" id="PTHR14196:SF0">
    <property type="entry name" value="PROTEIN BOWEL"/>
    <property type="match status" value="1"/>
</dbReference>
<keyword evidence="7" id="KW-0805">Transcription regulation</keyword>
<dbReference type="FunFam" id="3.30.160.60:FF:000870">
    <property type="entry name" value="zinc finger protein 197 isoform X1"/>
    <property type="match status" value="1"/>
</dbReference>
<keyword evidence="6" id="KW-0862">Zinc</keyword>
<feature type="region of interest" description="Disordered" evidence="11">
    <location>
        <begin position="339"/>
        <end position="359"/>
    </location>
</feature>
<evidence type="ECO:0000313" key="14">
    <source>
        <dbReference type="Proteomes" id="UP000276133"/>
    </source>
</evidence>
<dbReference type="PROSITE" id="PS00028">
    <property type="entry name" value="ZINC_FINGER_C2H2_1"/>
    <property type="match status" value="3"/>
</dbReference>
<dbReference type="GO" id="GO:0008270">
    <property type="term" value="F:zinc ion binding"/>
    <property type="evidence" value="ECO:0007669"/>
    <property type="project" value="UniProtKB-KW"/>
</dbReference>
<evidence type="ECO:0000256" key="11">
    <source>
        <dbReference type="SAM" id="MobiDB-lite"/>
    </source>
</evidence>
<evidence type="ECO:0000256" key="2">
    <source>
        <dbReference type="ARBA" id="ARBA00022473"/>
    </source>
</evidence>
<keyword evidence="8" id="KW-0804">Transcription</keyword>
<sequence>MNCSNFSCDLRHSSQFLLLAAAHLSANDKHTNLQNKLNGSLLMQTIMNANLLRLHTNYANAANEESHFTTRNFSLDKDKNCKRLDYSRLAEECSKNVHNDTGATPAPSEQFDSFNNYFKSLNKNYPVLNQSQTHHLNYHLSILQSSNNSTPTSFSSSSSTCSTKSDREPSPKESLKRKVVPADQTAFGGASSPAKPSGKRKRKEYICKYCSRQFSKSYNLLIHERTHTDERPYPCDICGKAFRRQDHLRDHRYVHSKEKPFKCPVCGKGFCQSRTLMVHKSIHQQHCNAVCKNCGKGYVNRYDHQLTTKQMASRVNSLSNTYCYNCCKLFRKSKMLHEANKSDSAKSPTSSPSTSINIC</sequence>
<feature type="region of interest" description="Disordered" evidence="11">
    <location>
        <begin position="149"/>
        <end position="199"/>
    </location>
</feature>
<keyword evidence="9" id="KW-0539">Nucleus</keyword>
<dbReference type="EMBL" id="REGN01006044">
    <property type="protein sequence ID" value="RNA11091.1"/>
    <property type="molecule type" value="Genomic_DNA"/>
</dbReference>
<dbReference type="InterPro" id="IPR050717">
    <property type="entry name" value="C2H2-ZF_Transcription_Reg"/>
</dbReference>
<evidence type="ECO:0000256" key="9">
    <source>
        <dbReference type="ARBA" id="ARBA00023242"/>
    </source>
</evidence>
<comment type="caution">
    <text evidence="13">The sequence shown here is derived from an EMBL/GenBank/DDBJ whole genome shotgun (WGS) entry which is preliminary data.</text>
</comment>
<feature type="domain" description="C2H2-type" evidence="12">
    <location>
        <begin position="261"/>
        <end position="283"/>
    </location>
</feature>
<evidence type="ECO:0000259" key="12">
    <source>
        <dbReference type="PROSITE" id="PS50157"/>
    </source>
</evidence>
<keyword evidence="3" id="KW-0479">Metal-binding</keyword>
<evidence type="ECO:0000256" key="8">
    <source>
        <dbReference type="ARBA" id="ARBA00023163"/>
    </source>
</evidence>
<dbReference type="FunFam" id="3.30.160.60:FF:000958">
    <property type="entry name" value="Odd skipped"/>
    <property type="match status" value="1"/>
</dbReference>
<keyword evidence="2" id="KW-0217">Developmental protein</keyword>
<dbReference type="InterPro" id="IPR036236">
    <property type="entry name" value="Znf_C2H2_sf"/>
</dbReference>
<dbReference type="PANTHER" id="PTHR14196">
    <property type="entry name" value="ODD-SKIPPED - RELATED"/>
    <property type="match status" value="1"/>
</dbReference>
<evidence type="ECO:0000256" key="7">
    <source>
        <dbReference type="ARBA" id="ARBA00023015"/>
    </source>
</evidence>
<protein>
    <submittedName>
        <fullName evidence="13">Sister of odd and bowel</fullName>
    </submittedName>
</protein>
<organism evidence="13 14">
    <name type="scientific">Brachionus plicatilis</name>
    <name type="common">Marine rotifer</name>
    <name type="synonym">Brachionus muelleri</name>
    <dbReference type="NCBI Taxonomy" id="10195"/>
    <lineage>
        <taxon>Eukaryota</taxon>
        <taxon>Metazoa</taxon>
        <taxon>Spiralia</taxon>
        <taxon>Gnathifera</taxon>
        <taxon>Rotifera</taxon>
        <taxon>Eurotatoria</taxon>
        <taxon>Monogononta</taxon>
        <taxon>Pseudotrocha</taxon>
        <taxon>Ploima</taxon>
        <taxon>Brachionidae</taxon>
        <taxon>Brachionus</taxon>
    </lineage>
</organism>
<evidence type="ECO:0000256" key="6">
    <source>
        <dbReference type="ARBA" id="ARBA00022833"/>
    </source>
</evidence>
<dbReference type="PROSITE" id="PS50157">
    <property type="entry name" value="ZINC_FINGER_C2H2_2"/>
    <property type="match status" value="3"/>
</dbReference>
<evidence type="ECO:0000313" key="13">
    <source>
        <dbReference type="EMBL" id="RNA11091.1"/>
    </source>
</evidence>
<reference evidence="13 14" key="1">
    <citation type="journal article" date="2018" name="Sci. Rep.">
        <title>Genomic signatures of local adaptation to the degree of environmental predictability in rotifers.</title>
        <authorList>
            <person name="Franch-Gras L."/>
            <person name="Hahn C."/>
            <person name="Garcia-Roger E.M."/>
            <person name="Carmona M.J."/>
            <person name="Serra M."/>
            <person name="Gomez A."/>
        </authorList>
    </citation>
    <scope>NUCLEOTIDE SEQUENCE [LARGE SCALE GENOMIC DNA]</scope>
    <source>
        <strain evidence="13">HYR1</strain>
    </source>
</reference>
<comment type="subcellular location">
    <subcellularLocation>
        <location evidence="1">Nucleus</location>
    </subcellularLocation>
</comment>
<dbReference type="Proteomes" id="UP000276133">
    <property type="component" value="Unassembled WGS sequence"/>
</dbReference>
<dbReference type="FunFam" id="3.30.160.60:FF:000311">
    <property type="entry name" value="protein odd-skipped-related 2 isoform X1"/>
    <property type="match status" value="1"/>
</dbReference>
<dbReference type="SMART" id="SM00355">
    <property type="entry name" value="ZnF_C2H2"/>
    <property type="match status" value="3"/>
</dbReference>
<dbReference type="GO" id="GO:0000977">
    <property type="term" value="F:RNA polymerase II transcription regulatory region sequence-specific DNA binding"/>
    <property type="evidence" value="ECO:0007669"/>
    <property type="project" value="TreeGrafter"/>
</dbReference>
<dbReference type="GO" id="GO:0000981">
    <property type="term" value="F:DNA-binding transcription factor activity, RNA polymerase II-specific"/>
    <property type="evidence" value="ECO:0007669"/>
    <property type="project" value="TreeGrafter"/>
</dbReference>